<evidence type="ECO:0000256" key="4">
    <source>
        <dbReference type="ARBA" id="ARBA00022989"/>
    </source>
</evidence>
<evidence type="ECO:0000256" key="6">
    <source>
        <dbReference type="SAM" id="Phobius"/>
    </source>
</evidence>
<evidence type="ECO:0000256" key="2">
    <source>
        <dbReference type="ARBA" id="ARBA00022475"/>
    </source>
</evidence>
<evidence type="ECO:0000256" key="3">
    <source>
        <dbReference type="ARBA" id="ARBA00022692"/>
    </source>
</evidence>
<feature type="transmembrane region" description="Helical" evidence="6">
    <location>
        <begin position="590"/>
        <end position="612"/>
    </location>
</feature>
<keyword evidence="2" id="KW-1003">Cell membrane</keyword>
<dbReference type="GO" id="GO:0006825">
    <property type="term" value="P:copper ion transport"/>
    <property type="evidence" value="ECO:0007669"/>
    <property type="project" value="InterPro"/>
</dbReference>
<dbReference type="InterPro" id="IPR008457">
    <property type="entry name" value="Cu-R_CopD_dom"/>
</dbReference>
<proteinExistence type="predicted"/>
<sequence length="649" mass="68321">MSVGAAVATGLLLVLLAGSTTGVFDPAVVADPGALVRWSLPLVSVTGELAAALTIGALVAVVFLLGDDADRSRALLAAAAGGSLWALTSVADTLLTFTDVLGGQPSDGVYGAQLASFLTGVPLGRVLLAITLIAGAVAVLAIIVRTPTGAAWTLALAATALALRSLTGHSAGASGHNIAVSAMFLHLVGAATWVGVMLALAAVRAAGGLRGPALADAISRFSPLAAWCLVIVGYSGVASAVVRLGGFSDLGTSYGRLVIVKVLLIAGIGVVGLLHRRALLARSGAGTLAREGLTFWRLVTVELVLMGAVVGVASALGSSSPPVPDEPRAGLTPAEVITGEPLPPEQTAATWFTQWRWDVLMTLLIGAALVVYIRWILRLRRRGDRWPWGRTAAWATGMVVMLWVTSGGAAVYGHVLFSAHMVQHMVMAMVVPLFLALSAPVTLALRALPKRHDGSRGPREWLLVLVQSRWGAFFANPLVAATNFAGSMILFYFTDLFEWSLTTHVGHIAMIVHFTLAGYLFANALIGVDPGPQRPGYPMRLLLLFATMAFHAFFGVTLVTSEVLLVPEWFGLLGRTWGDTAIADQQVGGSIAWGIGEIPTMVLAVVVAVRWAKDDERAARRRDRRIETRGDVELDDYNAMLAKLAERDR</sequence>
<feature type="transmembrane region" description="Helical" evidence="6">
    <location>
        <begin position="398"/>
        <end position="419"/>
    </location>
</feature>
<dbReference type="Proteomes" id="UP000774283">
    <property type="component" value="Unassembled WGS sequence"/>
</dbReference>
<dbReference type="InterPro" id="IPR019108">
    <property type="entry name" value="Caa3_assmbl_CtaG-rel"/>
</dbReference>
<dbReference type="PANTHER" id="PTHR34820">
    <property type="entry name" value="INNER MEMBRANE PROTEIN YEBZ"/>
    <property type="match status" value="1"/>
</dbReference>
<evidence type="ECO:0000313" key="9">
    <source>
        <dbReference type="Proteomes" id="UP000774283"/>
    </source>
</evidence>
<dbReference type="GO" id="GO:0005886">
    <property type="term" value="C:plasma membrane"/>
    <property type="evidence" value="ECO:0007669"/>
    <property type="project" value="UniProtKB-SubCell"/>
</dbReference>
<feature type="transmembrane region" description="Helical" evidence="6">
    <location>
        <begin position="224"/>
        <end position="242"/>
    </location>
</feature>
<evidence type="ECO:0000256" key="5">
    <source>
        <dbReference type="ARBA" id="ARBA00023136"/>
    </source>
</evidence>
<dbReference type="Pfam" id="PF05425">
    <property type="entry name" value="CopD"/>
    <property type="match status" value="1"/>
</dbReference>
<keyword evidence="4 6" id="KW-1133">Transmembrane helix</keyword>
<evidence type="ECO:0000313" key="8">
    <source>
        <dbReference type="EMBL" id="NKX94110.1"/>
    </source>
</evidence>
<dbReference type="AlphaFoldDB" id="A0A9X5FD08"/>
<reference evidence="8 9" key="1">
    <citation type="submission" date="2020-04" db="EMBL/GenBank/DDBJ databases">
        <title>MicrobeNet Type strains.</title>
        <authorList>
            <person name="Nicholson A.C."/>
        </authorList>
    </citation>
    <scope>NUCLEOTIDE SEQUENCE [LARGE SCALE GENOMIC DNA]</scope>
    <source>
        <strain evidence="8 9">ATCC BAA-789</strain>
    </source>
</reference>
<organism evidence="8 9">
    <name type="scientific">Sanguibacter hominis ATCC BAA-789</name>
    <dbReference type="NCBI Taxonomy" id="1312740"/>
    <lineage>
        <taxon>Bacteria</taxon>
        <taxon>Bacillati</taxon>
        <taxon>Actinomycetota</taxon>
        <taxon>Actinomycetes</taxon>
        <taxon>Micrococcales</taxon>
        <taxon>Sanguibacteraceae</taxon>
        <taxon>Sanguibacter</taxon>
    </lineage>
</organism>
<feature type="transmembrane region" description="Helical" evidence="6">
    <location>
        <begin position="149"/>
        <end position="166"/>
    </location>
</feature>
<feature type="transmembrane region" description="Helical" evidence="6">
    <location>
        <begin position="541"/>
        <end position="570"/>
    </location>
</feature>
<evidence type="ECO:0000256" key="1">
    <source>
        <dbReference type="ARBA" id="ARBA00004651"/>
    </source>
</evidence>
<feature type="transmembrane region" description="Helical" evidence="6">
    <location>
        <begin position="74"/>
        <end position="97"/>
    </location>
</feature>
<accession>A0A9X5FD08</accession>
<dbReference type="PANTHER" id="PTHR34820:SF4">
    <property type="entry name" value="INNER MEMBRANE PROTEIN YEBZ"/>
    <property type="match status" value="1"/>
</dbReference>
<feature type="domain" description="Copper resistance protein D" evidence="7">
    <location>
        <begin position="217"/>
        <end position="316"/>
    </location>
</feature>
<gene>
    <name evidence="8" type="ORF">HF995_12665</name>
</gene>
<feature type="transmembrane region" description="Helical" evidence="6">
    <location>
        <begin position="40"/>
        <end position="65"/>
    </location>
</feature>
<feature type="transmembrane region" description="Helical" evidence="6">
    <location>
        <begin position="470"/>
        <end position="493"/>
    </location>
</feature>
<comment type="subcellular location">
    <subcellularLocation>
        <location evidence="1">Cell membrane</location>
        <topology evidence="1">Multi-pass membrane protein</topology>
    </subcellularLocation>
</comment>
<name>A0A9X5FD08_9MICO</name>
<feature type="transmembrane region" description="Helical" evidence="6">
    <location>
        <begin position="178"/>
        <end position="203"/>
    </location>
</feature>
<feature type="transmembrane region" description="Helical" evidence="6">
    <location>
        <begin position="254"/>
        <end position="274"/>
    </location>
</feature>
<feature type="transmembrane region" description="Helical" evidence="6">
    <location>
        <begin position="117"/>
        <end position="142"/>
    </location>
</feature>
<feature type="transmembrane region" description="Helical" evidence="6">
    <location>
        <begin position="295"/>
        <end position="316"/>
    </location>
</feature>
<dbReference type="InterPro" id="IPR032694">
    <property type="entry name" value="CopC/D"/>
</dbReference>
<keyword evidence="3 6" id="KW-0812">Transmembrane</keyword>
<dbReference type="EMBL" id="JAAXOW010000005">
    <property type="protein sequence ID" value="NKX94110.1"/>
    <property type="molecule type" value="Genomic_DNA"/>
</dbReference>
<keyword evidence="9" id="KW-1185">Reference proteome</keyword>
<feature type="transmembrane region" description="Helical" evidence="6">
    <location>
        <begin position="505"/>
        <end position="529"/>
    </location>
</feature>
<feature type="transmembrane region" description="Helical" evidence="6">
    <location>
        <begin position="425"/>
        <end position="449"/>
    </location>
</feature>
<comment type="caution">
    <text evidence="8">The sequence shown here is derived from an EMBL/GenBank/DDBJ whole genome shotgun (WGS) entry which is preliminary data.</text>
</comment>
<feature type="transmembrane region" description="Helical" evidence="6">
    <location>
        <begin position="359"/>
        <end position="377"/>
    </location>
</feature>
<protein>
    <submittedName>
        <fullName evidence="8">Bifunctional copper resistance protein CopD/cytochrome c oxidase assembly protein</fullName>
    </submittedName>
</protein>
<evidence type="ECO:0000259" key="7">
    <source>
        <dbReference type="Pfam" id="PF05425"/>
    </source>
</evidence>
<dbReference type="Pfam" id="PF09678">
    <property type="entry name" value="Caa3_CtaG"/>
    <property type="match status" value="1"/>
</dbReference>
<keyword evidence="5 6" id="KW-0472">Membrane</keyword>